<evidence type="ECO:0000313" key="12">
    <source>
        <dbReference type="Proteomes" id="UP001054889"/>
    </source>
</evidence>
<dbReference type="InterPro" id="IPR010369">
    <property type="entry name" value="SOK"/>
</dbReference>
<evidence type="ECO:0000256" key="5">
    <source>
        <dbReference type="ARBA" id="ARBA00023136"/>
    </source>
</evidence>
<evidence type="ECO:0000256" key="7">
    <source>
        <dbReference type="ARBA" id="ARBA00024211"/>
    </source>
</evidence>
<keyword evidence="6" id="KW-0131">Cell cycle</keyword>
<keyword evidence="12" id="KW-1185">Reference proteome</keyword>
<dbReference type="GO" id="GO:0051258">
    <property type="term" value="P:protein polymerization"/>
    <property type="evidence" value="ECO:0007669"/>
    <property type="project" value="UniProtKB-ARBA"/>
</dbReference>
<feature type="domain" description="SOSEKI DIX-like" evidence="10">
    <location>
        <begin position="24"/>
        <end position="113"/>
    </location>
</feature>
<sequence>MSSEKAVRDQATMEGRCRGAARRVTVVYYLCRHGRHLEHPHLMELTLASPDHALYLRDVIHRLDALRGKGMAAMYSWSCKRRYKTGFVWHDVSEDDVLLPAQGSGEYVLKGSLLPLRHSPIPTDQQQQCIDATTVPKVQYVKPVAQDASPAPSQGSEQAGWMANGSSPPPPPPLQPLQQPEQGLSSVSPSSSTSKDTDQEEARSSSSGSSSSPNKSMKRGSGGSTPSSSSSGCSPSPPCSLTPTKDHKPLQISNITAQDTSEQTDGVASEKKLHRTKDASGGRSRTLESMIRAEALVRRGGCGATSTRILLEDDECSLDGDKEAVHSLGARLKPANLLMRLVACGSASTMSMRHHSACGFMRTTHKPQHLSHHLEPPPSSPVLSPLGALIMHPEATGIRAVPESGSGNCSCRWSMPETVAKGDESSKGMPTSSYDPNRSAKQFKLVTAAVLAVLQFSLILLLSVCYLISRPKK</sequence>
<dbReference type="Proteomes" id="UP001054889">
    <property type="component" value="Unassembled WGS sequence"/>
</dbReference>
<evidence type="ECO:0000259" key="10">
    <source>
        <dbReference type="Pfam" id="PF06136"/>
    </source>
</evidence>
<feature type="compositionally biased region" description="Polar residues" evidence="8">
    <location>
        <begin position="251"/>
        <end position="266"/>
    </location>
</feature>
<keyword evidence="4" id="KW-0132">Cell division</keyword>
<keyword evidence="9" id="KW-1133">Transmembrane helix</keyword>
<keyword evidence="5 9" id="KW-0472">Membrane</keyword>
<feature type="compositionally biased region" description="Basic and acidic residues" evidence="8">
    <location>
        <begin position="268"/>
        <end position="280"/>
    </location>
</feature>
<evidence type="ECO:0000256" key="8">
    <source>
        <dbReference type="SAM" id="MobiDB-lite"/>
    </source>
</evidence>
<feature type="compositionally biased region" description="Low complexity" evidence="8">
    <location>
        <begin position="224"/>
        <end position="234"/>
    </location>
</feature>
<dbReference type="Pfam" id="PF06136">
    <property type="entry name" value="SOK"/>
    <property type="match status" value="1"/>
</dbReference>
<evidence type="ECO:0000256" key="6">
    <source>
        <dbReference type="ARBA" id="ARBA00023306"/>
    </source>
</evidence>
<protein>
    <recommendedName>
        <fullName evidence="10">SOSEKI DIX-like domain-containing protein</fullName>
    </recommendedName>
</protein>
<evidence type="ECO:0000313" key="11">
    <source>
        <dbReference type="EMBL" id="GJM99615.1"/>
    </source>
</evidence>
<proteinExistence type="inferred from homology"/>
<dbReference type="EMBL" id="BQKI01000007">
    <property type="protein sequence ID" value="GJM99615.1"/>
    <property type="molecule type" value="Genomic_DNA"/>
</dbReference>
<keyword evidence="9" id="KW-0812">Transmembrane</keyword>
<keyword evidence="3" id="KW-1003">Cell membrane</keyword>
<dbReference type="PANTHER" id="PTHR31083:SF32">
    <property type="entry name" value="OS09G0571000 PROTEIN"/>
    <property type="match status" value="1"/>
</dbReference>
<dbReference type="InterPro" id="IPR048351">
    <property type="entry name" value="SOK_DIX"/>
</dbReference>
<keyword evidence="2" id="KW-0217">Developmental protein</keyword>
<feature type="region of interest" description="Disordered" evidence="8">
    <location>
        <begin position="145"/>
        <end position="286"/>
    </location>
</feature>
<evidence type="ECO:0000256" key="1">
    <source>
        <dbReference type="ARBA" id="ARBA00004413"/>
    </source>
</evidence>
<evidence type="ECO:0000256" key="2">
    <source>
        <dbReference type="ARBA" id="ARBA00022473"/>
    </source>
</evidence>
<comment type="similarity">
    <text evidence="7">Belongs to the SOSEKI family.</text>
</comment>
<organism evidence="11 12">
    <name type="scientific">Eleusine coracana subsp. coracana</name>
    <dbReference type="NCBI Taxonomy" id="191504"/>
    <lineage>
        <taxon>Eukaryota</taxon>
        <taxon>Viridiplantae</taxon>
        <taxon>Streptophyta</taxon>
        <taxon>Embryophyta</taxon>
        <taxon>Tracheophyta</taxon>
        <taxon>Spermatophyta</taxon>
        <taxon>Magnoliopsida</taxon>
        <taxon>Liliopsida</taxon>
        <taxon>Poales</taxon>
        <taxon>Poaceae</taxon>
        <taxon>PACMAD clade</taxon>
        <taxon>Chloridoideae</taxon>
        <taxon>Cynodonteae</taxon>
        <taxon>Eleusininae</taxon>
        <taxon>Eleusine</taxon>
    </lineage>
</organism>
<evidence type="ECO:0000256" key="3">
    <source>
        <dbReference type="ARBA" id="ARBA00022475"/>
    </source>
</evidence>
<comment type="caution">
    <text evidence="11">The sequence shown here is derived from an EMBL/GenBank/DDBJ whole genome shotgun (WGS) entry which is preliminary data.</text>
</comment>
<comment type="subcellular location">
    <subcellularLocation>
        <location evidence="1">Cell membrane</location>
        <topology evidence="1">Peripheral membrane protein</topology>
        <orientation evidence="1">Cytoplasmic side</orientation>
    </subcellularLocation>
</comment>
<dbReference type="PANTHER" id="PTHR31083">
    <property type="entry name" value="UPSTREAM OF FLC PROTEIN (DUF966)"/>
    <property type="match status" value="1"/>
</dbReference>
<name>A0AAV5CN18_ELECO</name>
<evidence type="ECO:0000256" key="4">
    <source>
        <dbReference type="ARBA" id="ARBA00022618"/>
    </source>
</evidence>
<reference evidence="11" key="2">
    <citation type="submission" date="2021-12" db="EMBL/GenBank/DDBJ databases">
        <title>Resequencing data analysis of finger millet.</title>
        <authorList>
            <person name="Hatakeyama M."/>
            <person name="Aluri S."/>
            <person name="Balachadran M.T."/>
            <person name="Sivarajan S.R."/>
            <person name="Poveda L."/>
            <person name="Shimizu-Inatsugi R."/>
            <person name="Schlapbach R."/>
            <person name="Sreeman S.M."/>
            <person name="Shimizu K.K."/>
        </authorList>
    </citation>
    <scope>NUCLEOTIDE SEQUENCE</scope>
</reference>
<feature type="compositionally biased region" description="Low complexity" evidence="8">
    <location>
        <begin position="176"/>
        <end position="194"/>
    </location>
</feature>
<evidence type="ECO:0000256" key="9">
    <source>
        <dbReference type="SAM" id="Phobius"/>
    </source>
</evidence>
<feature type="transmembrane region" description="Helical" evidence="9">
    <location>
        <begin position="445"/>
        <end position="468"/>
    </location>
</feature>
<dbReference type="GO" id="GO:0005886">
    <property type="term" value="C:plasma membrane"/>
    <property type="evidence" value="ECO:0007669"/>
    <property type="project" value="UniProtKB-SubCell"/>
</dbReference>
<dbReference type="AlphaFoldDB" id="A0AAV5CN18"/>
<accession>A0AAV5CN18</accession>
<gene>
    <name evidence="11" type="primary">ga16735</name>
    <name evidence="11" type="ORF">PR202_ga16735</name>
</gene>
<dbReference type="GO" id="GO:0051301">
    <property type="term" value="P:cell division"/>
    <property type="evidence" value="ECO:0007669"/>
    <property type="project" value="UniProtKB-KW"/>
</dbReference>
<reference evidence="11" key="1">
    <citation type="journal article" date="2018" name="DNA Res.">
        <title>Multiple hybrid de novo genome assembly of finger millet, an orphan allotetraploid crop.</title>
        <authorList>
            <person name="Hatakeyama M."/>
            <person name="Aluri S."/>
            <person name="Balachadran M.T."/>
            <person name="Sivarajan S.R."/>
            <person name="Patrignani A."/>
            <person name="Gruter S."/>
            <person name="Poveda L."/>
            <person name="Shimizu-Inatsugi R."/>
            <person name="Baeten J."/>
            <person name="Francoijs K.J."/>
            <person name="Nataraja K.N."/>
            <person name="Reddy Y.A.N."/>
            <person name="Phadnis S."/>
            <person name="Ravikumar R.L."/>
            <person name="Schlapbach R."/>
            <person name="Sreeman S.M."/>
            <person name="Shimizu K.K."/>
        </authorList>
    </citation>
    <scope>NUCLEOTIDE SEQUENCE</scope>
</reference>